<sequence length="104" mass="11530">MRILRVAQHLYPDTTGGGQYHVHAMSRDQAAMGHDVTVLTTRVEESLPRVEHTHGYRVVRVSPEVTIAGNDVSPAVGGYLWDHADEYDVVHAHSHLYFATNLAA</sequence>
<gene>
    <name evidence="2" type="primary">lpb1</name>
    <name evidence="2" type="ORF">HLASF_0914</name>
</gene>
<dbReference type="EMBL" id="CP008874">
    <property type="protein sequence ID" value="AKH97406.1"/>
    <property type="molecule type" value="Genomic_DNA"/>
</dbReference>
<evidence type="ECO:0000313" key="2">
    <source>
        <dbReference type="EMBL" id="AKH97406.1"/>
    </source>
</evidence>
<dbReference type="HOGENOM" id="CLU_2243735_0_0_2"/>
<dbReference type="KEGG" id="hsu:HLASF_0914"/>
<dbReference type="SUPFAM" id="SSF53756">
    <property type="entry name" value="UDP-Glycosyltransferase/glycogen phosphorylase"/>
    <property type="match status" value="1"/>
</dbReference>
<reference evidence="2 3" key="1">
    <citation type="journal article" date="2015" name="ISME J.">
        <title>Elemental sulfur and acetate can support life of a novel strictly anaerobic haloarchaeon.</title>
        <authorList>
            <person name="Sorokin D.Y."/>
            <person name="Kublanov I.V."/>
            <person name="Gavrilov S.N."/>
            <person name="Rojo D."/>
            <person name="Roman P."/>
            <person name="Golyshin P.N."/>
            <person name="Slepak V.Z."/>
            <person name="Smedile F."/>
            <person name="Ferrer M."/>
            <person name="Messina E."/>
            <person name="La Cono V."/>
            <person name="Yakimov M.M."/>
        </authorList>
    </citation>
    <scope>NUCLEOTIDE SEQUENCE [LARGE SCALE GENOMIC DNA]</scope>
    <source>
        <strain evidence="2 3">HSR2</strain>
    </source>
</reference>
<evidence type="ECO:0000259" key="1">
    <source>
        <dbReference type="Pfam" id="PF13439"/>
    </source>
</evidence>
<name>A0A0F7P8C1_9EURY</name>
<keyword evidence="3" id="KW-1185">Reference proteome</keyword>
<dbReference type="InterPro" id="IPR028098">
    <property type="entry name" value="Glyco_trans_4-like_N"/>
</dbReference>
<dbReference type="PATRIC" id="fig|1604004.4.peg.954"/>
<dbReference type="Gene3D" id="3.40.50.2000">
    <property type="entry name" value="Glycogen Phosphorylase B"/>
    <property type="match status" value="1"/>
</dbReference>
<evidence type="ECO:0000313" key="3">
    <source>
        <dbReference type="Proteomes" id="UP000069906"/>
    </source>
</evidence>
<dbReference type="Proteomes" id="UP000069906">
    <property type="component" value="Chromosome"/>
</dbReference>
<feature type="domain" description="Glycosyltransferase subfamily 4-like N-terminal" evidence="1">
    <location>
        <begin position="16"/>
        <end position="101"/>
    </location>
</feature>
<organism evidence="2 3">
    <name type="scientific">Halanaeroarchaeum sulfurireducens</name>
    <dbReference type="NCBI Taxonomy" id="1604004"/>
    <lineage>
        <taxon>Archaea</taxon>
        <taxon>Methanobacteriati</taxon>
        <taxon>Methanobacteriota</taxon>
        <taxon>Stenosarchaea group</taxon>
        <taxon>Halobacteria</taxon>
        <taxon>Halobacteriales</taxon>
        <taxon>Halobacteriaceae</taxon>
        <taxon>Halanaeroarchaeum</taxon>
    </lineage>
</organism>
<dbReference type="AlphaFoldDB" id="A0A0F7P8C1"/>
<dbReference type="Pfam" id="PF13439">
    <property type="entry name" value="Glyco_transf_4"/>
    <property type="match status" value="1"/>
</dbReference>
<protein>
    <submittedName>
        <fullName evidence="2">LPS biosynthesis protein</fullName>
    </submittedName>
</protein>
<accession>A0A0F7P8C1</accession>
<proteinExistence type="predicted"/>